<evidence type="ECO:0000256" key="1">
    <source>
        <dbReference type="SAM" id="Phobius"/>
    </source>
</evidence>
<dbReference type="EMBL" id="MT862429">
    <property type="protein sequence ID" value="QNV12081.1"/>
    <property type="molecule type" value="Genomic_DNA"/>
</dbReference>
<organism evidence="2">
    <name type="scientific">Vespa crabro</name>
    <name type="common">European hornet</name>
    <dbReference type="NCBI Taxonomy" id="7445"/>
    <lineage>
        <taxon>Eukaryota</taxon>
        <taxon>Metazoa</taxon>
        <taxon>Ecdysozoa</taxon>
        <taxon>Arthropoda</taxon>
        <taxon>Hexapoda</taxon>
        <taxon>Insecta</taxon>
        <taxon>Pterygota</taxon>
        <taxon>Neoptera</taxon>
        <taxon>Endopterygota</taxon>
        <taxon>Hymenoptera</taxon>
        <taxon>Apocrita</taxon>
        <taxon>Aculeata</taxon>
        <taxon>Vespoidea</taxon>
        <taxon>Vespidae</taxon>
        <taxon>Vespinae</taxon>
        <taxon>Vespa</taxon>
    </lineage>
</organism>
<evidence type="ECO:0000313" key="2">
    <source>
        <dbReference type="EMBL" id="AKQ08893.1"/>
    </source>
</evidence>
<accession>A0A0U2DVS2</accession>
<name>A0A0U2DVS2_VESCR</name>
<keyword evidence="1" id="KW-0472">Membrane</keyword>
<keyword evidence="1" id="KW-1133">Transmembrane helix</keyword>
<geneLocation type="mitochondrion" evidence="2"/>
<reference evidence="3" key="2">
    <citation type="submission" date="2020-08" db="EMBL/GenBank/DDBJ databases">
        <title>DNAmark Project.</title>
        <authorList>
            <person name="Leerhoei F."/>
        </authorList>
    </citation>
    <scope>NUCLEOTIDE SEQUENCE</scope>
    <source>
        <strain evidence="3">DM408</strain>
    </source>
</reference>
<reference evidence="2" key="1">
    <citation type="journal article" date="2015" name="Roy. Soc. Open Sci.">
        <title>Phylogenetic tests reject Emery's rule in the evolution of social parasitism in yellowjackets and hornets (Hymenoptera: Vespidae, Vespinae).</title>
        <authorList>
            <person name="Lopez-Osorio F."/>
            <person name="Perrard A."/>
            <person name="Pickett K.M."/>
            <person name="Carpenter J.M."/>
            <person name="Agnarsson I."/>
        </authorList>
    </citation>
    <scope>NUCLEOTIDE SEQUENCE</scope>
    <source>
        <strain evidence="2">KMP400</strain>
    </source>
</reference>
<dbReference type="EMBL" id="KT273468">
    <property type="protein sequence ID" value="AKQ08893.1"/>
    <property type="molecule type" value="Genomic_DNA"/>
</dbReference>
<feature type="transmembrane region" description="Helical" evidence="1">
    <location>
        <begin position="12"/>
        <end position="32"/>
    </location>
</feature>
<gene>
    <name evidence="2" type="primary">ATP8</name>
</gene>
<dbReference type="AlphaFoldDB" id="A0A0U2DVS2"/>
<keyword evidence="2" id="KW-0496">Mitochondrion</keyword>
<proteinExistence type="predicted"/>
<keyword evidence="1" id="KW-0812">Transmembrane</keyword>
<evidence type="ECO:0000313" key="3">
    <source>
        <dbReference type="EMBL" id="QNV12081.1"/>
    </source>
</evidence>
<sequence>MPHLSPMKWLNLYIIIILISCLIIIKMNFLFLNKLNSTKKNNMTVISQMKWKI</sequence>
<protein>
    <submittedName>
        <fullName evidence="2">ATP synthase F0 subunit 8</fullName>
    </submittedName>
</protein>